<name>A0A0E9S8A8_ANGAN</name>
<protein>
    <submittedName>
        <fullName evidence="1">Uncharacterized protein</fullName>
    </submittedName>
</protein>
<accession>A0A0E9S8A8</accession>
<proteinExistence type="predicted"/>
<reference evidence="1" key="2">
    <citation type="journal article" date="2015" name="Fish Shellfish Immunol.">
        <title>Early steps in the European eel (Anguilla anguilla)-Vibrio vulnificus interaction in the gills: Role of the RtxA13 toxin.</title>
        <authorList>
            <person name="Callol A."/>
            <person name="Pajuelo D."/>
            <person name="Ebbesson L."/>
            <person name="Teles M."/>
            <person name="MacKenzie S."/>
            <person name="Amaro C."/>
        </authorList>
    </citation>
    <scope>NUCLEOTIDE SEQUENCE</scope>
</reference>
<evidence type="ECO:0000313" key="1">
    <source>
        <dbReference type="EMBL" id="JAH37669.1"/>
    </source>
</evidence>
<organism evidence="1">
    <name type="scientific">Anguilla anguilla</name>
    <name type="common">European freshwater eel</name>
    <name type="synonym">Muraena anguilla</name>
    <dbReference type="NCBI Taxonomy" id="7936"/>
    <lineage>
        <taxon>Eukaryota</taxon>
        <taxon>Metazoa</taxon>
        <taxon>Chordata</taxon>
        <taxon>Craniata</taxon>
        <taxon>Vertebrata</taxon>
        <taxon>Euteleostomi</taxon>
        <taxon>Actinopterygii</taxon>
        <taxon>Neopterygii</taxon>
        <taxon>Teleostei</taxon>
        <taxon>Anguilliformes</taxon>
        <taxon>Anguillidae</taxon>
        <taxon>Anguilla</taxon>
    </lineage>
</organism>
<sequence>MFVTRIYLEFWLWLHCDSKPTGRQLRAPVATQK</sequence>
<dbReference type="AlphaFoldDB" id="A0A0E9S8A8"/>
<reference evidence="1" key="1">
    <citation type="submission" date="2014-11" db="EMBL/GenBank/DDBJ databases">
        <authorList>
            <person name="Amaro Gonzalez C."/>
        </authorList>
    </citation>
    <scope>NUCLEOTIDE SEQUENCE</scope>
</reference>
<dbReference type="EMBL" id="GBXM01070908">
    <property type="protein sequence ID" value="JAH37669.1"/>
    <property type="molecule type" value="Transcribed_RNA"/>
</dbReference>